<keyword evidence="2" id="KW-0472">Membrane</keyword>
<evidence type="ECO:0000256" key="2">
    <source>
        <dbReference type="SAM" id="Phobius"/>
    </source>
</evidence>
<keyword evidence="5" id="KW-1185">Reference proteome</keyword>
<dbReference type="Pfam" id="PF07811">
    <property type="entry name" value="TadE"/>
    <property type="match status" value="1"/>
</dbReference>
<dbReference type="EMBL" id="JAYJLD010000021">
    <property type="protein sequence ID" value="MEB3102686.1"/>
    <property type="molecule type" value="Genomic_DNA"/>
</dbReference>
<accession>A0ABU5ZJJ5</accession>
<feature type="transmembrane region" description="Helical" evidence="2">
    <location>
        <begin position="40"/>
        <end position="61"/>
    </location>
</feature>
<protein>
    <submittedName>
        <fullName evidence="4">TadE family protein</fullName>
    </submittedName>
</protein>
<reference evidence="4" key="1">
    <citation type="submission" date="2023-12" db="EMBL/GenBank/DDBJ databases">
        <title>Fervidustalea candida gen. nov., sp. nov., a novel member of the family Paenibacillaceae isolated from a geothermal area.</title>
        <authorList>
            <person name="Li W.-J."/>
            <person name="Jiao J.-Y."/>
            <person name="Chen Y."/>
        </authorList>
    </citation>
    <scope>NUCLEOTIDE SEQUENCE</scope>
    <source>
        <strain evidence="4">SYSU GA230002</strain>
    </source>
</reference>
<keyword evidence="2" id="KW-1133">Transmembrane helix</keyword>
<evidence type="ECO:0000256" key="1">
    <source>
        <dbReference type="SAM" id="MobiDB-lite"/>
    </source>
</evidence>
<feature type="compositionally biased region" description="Polar residues" evidence="1">
    <location>
        <begin position="10"/>
        <end position="21"/>
    </location>
</feature>
<proteinExistence type="predicted"/>
<evidence type="ECO:0000313" key="4">
    <source>
        <dbReference type="EMBL" id="MEB3102686.1"/>
    </source>
</evidence>
<organism evidence="4 5">
    <name type="scientific">Ferviditalea candida</name>
    <dbReference type="NCBI Taxonomy" id="3108399"/>
    <lineage>
        <taxon>Bacteria</taxon>
        <taxon>Bacillati</taxon>
        <taxon>Bacillota</taxon>
        <taxon>Bacilli</taxon>
        <taxon>Bacillales</taxon>
        <taxon>Paenibacillaceae</taxon>
        <taxon>Ferviditalea</taxon>
    </lineage>
</organism>
<evidence type="ECO:0000313" key="5">
    <source>
        <dbReference type="Proteomes" id="UP001310386"/>
    </source>
</evidence>
<feature type="region of interest" description="Disordered" evidence="1">
    <location>
        <begin position="1"/>
        <end position="21"/>
    </location>
</feature>
<keyword evidence="2" id="KW-0812">Transmembrane</keyword>
<dbReference type="Proteomes" id="UP001310386">
    <property type="component" value="Unassembled WGS sequence"/>
</dbReference>
<dbReference type="RefSeq" id="WP_371754809.1">
    <property type="nucleotide sequence ID" value="NZ_JAYJLD010000021.1"/>
</dbReference>
<comment type="caution">
    <text evidence="4">The sequence shown here is derived from an EMBL/GenBank/DDBJ whole genome shotgun (WGS) entry which is preliminary data.</text>
</comment>
<evidence type="ECO:0000259" key="3">
    <source>
        <dbReference type="Pfam" id="PF07811"/>
    </source>
</evidence>
<gene>
    <name evidence="4" type="ORF">VF724_13525</name>
</gene>
<feature type="domain" description="TadE-like" evidence="3">
    <location>
        <begin position="28"/>
        <end position="70"/>
    </location>
</feature>
<dbReference type="InterPro" id="IPR012495">
    <property type="entry name" value="TadE-like_dom"/>
</dbReference>
<sequence>MNLIKRSQDPIDSSAVSGSNSFRNSAAGSIVLEAALVMPLFLVFVILLISFIQAALADIALHKAVRETVRQVSSHAYPFQWSEREMQSAGPDSDQRIPALASLLPESAAKVFQFQVLFKGENPRQSSSEWLMIVRPVLEPIVWHYMDANYRNTLIKREQLKLVNVVLPDFSHKGDRMFGIEVEVEWPLTIPFYRKVLHIRKHFYERVWTGA</sequence>
<name>A0ABU5ZJJ5_9BACL</name>